<sequence>MDKTPHGLPSAPLTDREKTFEATQATSSQADKPSTDCHETWKFKEALAEHSDSDDSIDSRSTVSQASTVTTVDENALEALFRGLLNQKGLSNLWPQIVAGRMSRNDVRRTIDRFLQRFAEDLECLATKSNDMDNAELHRIVLSSSKFVRRHRAKIVSRICEAHETQQMTFHADKDIEDTAAIAIEDAADTDGDPFTFSIAEEFIFGTEPIRYLEANLVSFIRQRQQNRVSTLTKELRSFAYLIAARFLFPVSRPTEKTRVSWKCICGCRVIDDYENKYEGAVEAFEHQLKQYNQTPRSYEQDNQTGNSNIATQDRWIGTISTIIRWFRTSLTKAKSHGLPSYQQDGNRPSIQLGSCVKSAGSAEAPHNFVLLCVPYLRWGLRLHNIEICRINSDQQFFQLLRKCYFSQRRGTIRGVFRIFTKVRALQFVKFEVFRNKLVDVRVCPSMPTASNEYAYDPVPPDAIPPIGSNLLMHFFENPDCADVTLLLYNRFPKKLRAQLEACPIKGSSIGWGIEFVEGVNWRNVFVATFLGFIFCSIFAVAWAATKGDIQGGFGIASFILAFFITCSGTLHYMI</sequence>
<evidence type="ECO:0000256" key="2">
    <source>
        <dbReference type="SAM" id="Phobius"/>
    </source>
</evidence>
<keyword evidence="4" id="KW-1185">Reference proteome</keyword>
<feature type="transmembrane region" description="Helical" evidence="2">
    <location>
        <begin position="552"/>
        <end position="574"/>
    </location>
</feature>
<evidence type="ECO:0000313" key="3">
    <source>
        <dbReference type="EMBL" id="KAF2962749.1"/>
    </source>
</evidence>
<proteinExistence type="predicted"/>
<dbReference type="EMBL" id="WUBL01000281">
    <property type="protein sequence ID" value="KAF2962749.1"/>
    <property type="molecule type" value="Genomic_DNA"/>
</dbReference>
<keyword evidence="2" id="KW-0472">Membrane</keyword>
<dbReference type="Proteomes" id="UP000481858">
    <property type="component" value="Unassembled WGS sequence"/>
</dbReference>
<gene>
    <name evidence="3" type="ORF">GQX73_g10821</name>
</gene>
<accession>A0A7C8IG36</accession>
<name>A0A7C8IG36_9PEZI</name>
<evidence type="ECO:0000313" key="4">
    <source>
        <dbReference type="Proteomes" id="UP000481858"/>
    </source>
</evidence>
<organism evidence="3 4">
    <name type="scientific">Xylaria multiplex</name>
    <dbReference type="NCBI Taxonomy" id="323545"/>
    <lineage>
        <taxon>Eukaryota</taxon>
        <taxon>Fungi</taxon>
        <taxon>Dikarya</taxon>
        <taxon>Ascomycota</taxon>
        <taxon>Pezizomycotina</taxon>
        <taxon>Sordariomycetes</taxon>
        <taxon>Xylariomycetidae</taxon>
        <taxon>Xylariales</taxon>
        <taxon>Xylariaceae</taxon>
        <taxon>Xylaria</taxon>
    </lineage>
</organism>
<protein>
    <submittedName>
        <fullName evidence="3">Uncharacterized protein</fullName>
    </submittedName>
</protein>
<dbReference type="AlphaFoldDB" id="A0A7C8IG36"/>
<keyword evidence="2" id="KW-0812">Transmembrane</keyword>
<keyword evidence="2" id="KW-1133">Transmembrane helix</keyword>
<dbReference type="InParanoid" id="A0A7C8IG36"/>
<feature type="compositionally biased region" description="Polar residues" evidence="1">
    <location>
        <begin position="21"/>
        <end position="32"/>
    </location>
</feature>
<feature type="region of interest" description="Disordered" evidence="1">
    <location>
        <begin position="1"/>
        <end position="37"/>
    </location>
</feature>
<reference evidence="3 4" key="1">
    <citation type="submission" date="2019-12" db="EMBL/GenBank/DDBJ databases">
        <title>Draft genome sequence of the ascomycete Xylaria multiplex DSM 110363.</title>
        <authorList>
            <person name="Buettner E."/>
            <person name="Kellner H."/>
        </authorList>
    </citation>
    <scope>NUCLEOTIDE SEQUENCE [LARGE SCALE GENOMIC DNA]</scope>
    <source>
        <strain evidence="3 4">DSM 110363</strain>
    </source>
</reference>
<dbReference type="OrthoDB" id="5355526at2759"/>
<comment type="caution">
    <text evidence="3">The sequence shown here is derived from an EMBL/GenBank/DDBJ whole genome shotgun (WGS) entry which is preliminary data.</text>
</comment>
<feature type="transmembrane region" description="Helical" evidence="2">
    <location>
        <begin position="525"/>
        <end position="545"/>
    </location>
</feature>
<evidence type="ECO:0000256" key="1">
    <source>
        <dbReference type="SAM" id="MobiDB-lite"/>
    </source>
</evidence>